<evidence type="ECO:0000313" key="2">
    <source>
        <dbReference type="EMBL" id="KAI3919930.1"/>
    </source>
</evidence>
<dbReference type="Pfam" id="PF02458">
    <property type="entry name" value="Transferase"/>
    <property type="match status" value="1"/>
</dbReference>
<keyword evidence="3" id="KW-1185">Reference proteome</keyword>
<proteinExistence type="inferred from homology"/>
<evidence type="ECO:0000313" key="3">
    <source>
        <dbReference type="Proteomes" id="UP001202328"/>
    </source>
</evidence>
<protein>
    <submittedName>
        <fullName evidence="2">Uncharacterized protein</fullName>
    </submittedName>
</protein>
<name>A0AAD4SRL4_9MAGN</name>
<dbReference type="InterPro" id="IPR050317">
    <property type="entry name" value="Plant_Fungal_Acyltransferase"/>
</dbReference>
<comment type="caution">
    <text evidence="2">The sequence shown here is derived from an EMBL/GenBank/DDBJ whole genome shotgun (WGS) entry which is preliminary data.</text>
</comment>
<dbReference type="Gene3D" id="3.30.559.10">
    <property type="entry name" value="Chloramphenicol acetyltransferase-like domain"/>
    <property type="match status" value="1"/>
</dbReference>
<dbReference type="PANTHER" id="PTHR31642:SF278">
    <property type="entry name" value="TRYPTAMINE HYDROXYCINNAMOYLTRANSFERASE 1"/>
    <property type="match status" value="1"/>
</dbReference>
<organism evidence="2 3">
    <name type="scientific">Papaver atlanticum</name>
    <dbReference type="NCBI Taxonomy" id="357466"/>
    <lineage>
        <taxon>Eukaryota</taxon>
        <taxon>Viridiplantae</taxon>
        <taxon>Streptophyta</taxon>
        <taxon>Embryophyta</taxon>
        <taxon>Tracheophyta</taxon>
        <taxon>Spermatophyta</taxon>
        <taxon>Magnoliopsida</taxon>
        <taxon>Ranunculales</taxon>
        <taxon>Papaveraceae</taxon>
        <taxon>Papaveroideae</taxon>
        <taxon>Papaver</taxon>
    </lineage>
</organism>
<dbReference type="PANTHER" id="PTHR31642">
    <property type="entry name" value="TRICHOTHECENE 3-O-ACETYLTRANSFERASE"/>
    <property type="match status" value="1"/>
</dbReference>
<dbReference type="Proteomes" id="UP001202328">
    <property type="component" value="Unassembled WGS sequence"/>
</dbReference>
<comment type="similarity">
    <text evidence="1">Belongs to the plant acyltransferase family.</text>
</comment>
<dbReference type="EMBL" id="JAJJMB010008870">
    <property type="protein sequence ID" value="KAI3919930.1"/>
    <property type="molecule type" value="Genomic_DNA"/>
</dbReference>
<reference evidence="2" key="1">
    <citation type="submission" date="2022-04" db="EMBL/GenBank/DDBJ databases">
        <title>A functionally conserved STORR gene fusion in Papaver species that diverged 16.8 million years ago.</title>
        <authorList>
            <person name="Catania T."/>
        </authorList>
    </citation>
    <scope>NUCLEOTIDE SEQUENCE</scope>
    <source>
        <strain evidence="2">S-188037</strain>
    </source>
</reference>
<gene>
    <name evidence="2" type="ORF">MKW98_001186</name>
</gene>
<sequence>MVSNNGHQSYSTFECLLSHVWKIVTQVRGLDPEETSQVRISVNGRPRISEPAVNMEYFGNLVLWAYPRLEVRELLNESYADIARVIHHEVNRVNNRYFKSFIDFGATIDQEGGNGNKTDELQQTTPEFGSTLCPDLEVDSWLRFRFHDIDFGGGSPCRVIPPNSPFEGLVVFIPAGAEDGGVDVKLTLFAEHVPLFKKIAHSIDSNIYPSKIGIYE</sequence>
<accession>A0AAD4SRL4</accession>
<dbReference type="GO" id="GO:0016747">
    <property type="term" value="F:acyltransferase activity, transferring groups other than amino-acyl groups"/>
    <property type="evidence" value="ECO:0007669"/>
    <property type="project" value="TreeGrafter"/>
</dbReference>
<evidence type="ECO:0000256" key="1">
    <source>
        <dbReference type="ARBA" id="ARBA00009861"/>
    </source>
</evidence>
<dbReference type="InterPro" id="IPR023213">
    <property type="entry name" value="CAT-like_dom_sf"/>
</dbReference>
<dbReference type="AlphaFoldDB" id="A0AAD4SRL4"/>